<dbReference type="Proteomes" id="UP001153069">
    <property type="component" value="Unassembled WGS sequence"/>
</dbReference>
<feature type="compositionally biased region" description="Basic and acidic residues" evidence="1">
    <location>
        <begin position="43"/>
        <end position="52"/>
    </location>
</feature>
<accession>A0A9N8DB99</accession>
<organism evidence="2 3">
    <name type="scientific">Seminavis robusta</name>
    <dbReference type="NCBI Taxonomy" id="568900"/>
    <lineage>
        <taxon>Eukaryota</taxon>
        <taxon>Sar</taxon>
        <taxon>Stramenopiles</taxon>
        <taxon>Ochrophyta</taxon>
        <taxon>Bacillariophyta</taxon>
        <taxon>Bacillariophyceae</taxon>
        <taxon>Bacillariophycidae</taxon>
        <taxon>Naviculales</taxon>
        <taxon>Naviculaceae</taxon>
        <taxon>Seminavis</taxon>
    </lineage>
</organism>
<evidence type="ECO:0000313" key="3">
    <source>
        <dbReference type="Proteomes" id="UP001153069"/>
    </source>
</evidence>
<protein>
    <submittedName>
        <fullName evidence="2">Uncharacterized protein</fullName>
    </submittedName>
</protein>
<evidence type="ECO:0000313" key="2">
    <source>
        <dbReference type="EMBL" id="CAB9498645.1"/>
    </source>
</evidence>
<gene>
    <name evidence="2" type="ORF">SEMRO_42_G025720.1</name>
</gene>
<dbReference type="EMBL" id="CAICTM010000042">
    <property type="protein sequence ID" value="CAB9498645.1"/>
    <property type="molecule type" value="Genomic_DNA"/>
</dbReference>
<proteinExistence type="predicted"/>
<name>A0A9N8DB99_9STRA</name>
<dbReference type="AlphaFoldDB" id="A0A9N8DB99"/>
<sequence length="134" mass="15096">MGNSPSVDQAMIALNEIKVQKAKKRSGMKRAPPRRSKSMGKKKSMDCLDKGSNHSRKSAPVDIGNMMDDYDLDDIYAIVKELKRNDQGQKLLDEFVDFQTGKSTRKPRLLDLVDDNSDRSDDEFAIPTEIQFGS</sequence>
<keyword evidence="3" id="KW-1185">Reference proteome</keyword>
<feature type="compositionally biased region" description="Basic residues" evidence="1">
    <location>
        <begin position="20"/>
        <end position="42"/>
    </location>
</feature>
<evidence type="ECO:0000256" key="1">
    <source>
        <dbReference type="SAM" id="MobiDB-lite"/>
    </source>
</evidence>
<comment type="caution">
    <text evidence="2">The sequence shown here is derived from an EMBL/GenBank/DDBJ whole genome shotgun (WGS) entry which is preliminary data.</text>
</comment>
<reference evidence="2" key="1">
    <citation type="submission" date="2020-06" db="EMBL/GenBank/DDBJ databases">
        <authorList>
            <consortium name="Plant Systems Biology data submission"/>
        </authorList>
    </citation>
    <scope>NUCLEOTIDE SEQUENCE</scope>
    <source>
        <strain evidence="2">D6</strain>
    </source>
</reference>
<feature type="region of interest" description="Disordered" evidence="1">
    <location>
        <begin position="18"/>
        <end position="64"/>
    </location>
</feature>